<dbReference type="GO" id="GO:0003677">
    <property type="term" value="F:DNA binding"/>
    <property type="evidence" value="ECO:0007669"/>
    <property type="project" value="InterPro"/>
</dbReference>
<dbReference type="PRINTS" id="PR00622">
    <property type="entry name" value="HISTONEH3"/>
</dbReference>
<dbReference type="Proteomes" id="UP000696573">
    <property type="component" value="Unassembled WGS sequence"/>
</dbReference>
<dbReference type="GO" id="GO:0030527">
    <property type="term" value="F:structural constituent of chromatin"/>
    <property type="evidence" value="ECO:0007669"/>
    <property type="project" value="InterPro"/>
</dbReference>
<evidence type="ECO:0000256" key="1">
    <source>
        <dbReference type="ARBA" id="ARBA00004286"/>
    </source>
</evidence>
<keyword evidence="4" id="KW-0544">Nucleosome core</keyword>
<evidence type="ECO:0000256" key="2">
    <source>
        <dbReference type="ARBA" id="ARBA00010343"/>
    </source>
</evidence>
<organism evidence="6 7">
    <name type="scientific">Clonostachys rhizophaga</name>
    <dbReference type="NCBI Taxonomy" id="160324"/>
    <lineage>
        <taxon>Eukaryota</taxon>
        <taxon>Fungi</taxon>
        <taxon>Dikarya</taxon>
        <taxon>Ascomycota</taxon>
        <taxon>Pezizomycotina</taxon>
        <taxon>Sordariomycetes</taxon>
        <taxon>Hypocreomycetidae</taxon>
        <taxon>Hypocreales</taxon>
        <taxon>Bionectriaceae</taxon>
        <taxon>Clonostachys</taxon>
    </lineage>
</organism>
<evidence type="ECO:0000256" key="3">
    <source>
        <dbReference type="ARBA" id="ARBA00022454"/>
    </source>
</evidence>
<dbReference type="GO" id="GO:0046982">
    <property type="term" value="F:protein heterodimerization activity"/>
    <property type="evidence" value="ECO:0007669"/>
    <property type="project" value="InterPro"/>
</dbReference>
<keyword evidence="7" id="KW-1185">Reference proteome</keyword>
<name>A0A9N9YE00_9HYPO</name>
<reference evidence="6" key="1">
    <citation type="submission" date="2021-10" db="EMBL/GenBank/DDBJ databases">
        <authorList>
            <person name="Piombo E."/>
        </authorList>
    </citation>
    <scope>NUCLEOTIDE SEQUENCE</scope>
</reference>
<keyword evidence="3" id="KW-0158">Chromosome</keyword>
<dbReference type="OrthoDB" id="306018at2759"/>
<evidence type="ECO:0000256" key="4">
    <source>
        <dbReference type="ARBA" id="ARBA00023269"/>
    </source>
</evidence>
<comment type="caution">
    <text evidence="6">The sequence shown here is derived from an EMBL/GenBank/DDBJ whole genome shotgun (WGS) entry which is preliminary data.</text>
</comment>
<dbReference type="InterPro" id="IPR009072">
    <property type="entry name" value="Histone-fold"/>
</dbReference>
<proteinExistence type="inferred from homology"/>
<feature type="domain" description="Core Histone H2A/H2B/H3" evidence="5">
    <location>
        <begin position="148"/>
        <end position="215"/>
    </location>
</feature>
<dbReference type="InterPro" id="IPR000164">
    <property type="entry name" value="Histone_H3/CENP-A"/>
</dbReference>
<dbReference type="SMART" id="SM00428">
    <property type="entry name" value="H3"/>
    <property type="match status" value="2"/>
</dbReference>
<feature type="domain" description="Core Histone H2A/H2B/H3" evidence="5">
    <location>
        <begin position="54"/>
        <end position="121"/>
    </location>
</feature>
<comment type="similarity">
    <text evidence="2">Belongs to the histone H3 family.</text>
</comment>
<sequence length="305" mass="34292">QHSLLRELVKGCHQEDLREKLFLQEKLYLQVSSLFYYYNIYTNILKLLYGKLNLIIPRTRFRQIVRELAQKINPKLRFQLSAITALQEATESILVSLLGCSNLCAIHAQRVTLQPKDIKLVQTICKDMAPRKTPVAPPAKKKKVHFRKGTVALREIRRYQRSHELLIPKLPFMRLRNAIGALQEAAETMLVGTFSAINLLAIHANRVTIKPKDFHTLAGIVSCLGVNMPHLNFQIRGAAVGGAGWEEIVGDKGETFDLNAAKAKAAAEAKKKKADQRIGMQLLDIAKRKKKKKQQEAQGDTAEGA</sequence>
<dbReference type="EMBL" id="CABFNQ020000602">
    <property type="protein sequence ID" value="CAH0020001.1"/>
    <property type="molecule type" value="Genomic_DNA"/>
</dbReference>
<keyword evidence="4" id="KW-0238">DNA-binding</keyword>
<evidence type="ECO:0000313" key="6">
    <source>
        <dbReference type="EMBL" id="CAH0020001.1"/>
    </source>
</evidence>
<evidence type="ECO:0000259" key="5">
    <source>
        <dbReference type="Pfam" id="PF00125"/>
    </source>
</evidence>
<protein>
    <recommendedName>
        <fullName evidence="5">Core Histone H2A/H2B/H3 domain-containing protein</fullName>
    </recommendedName>
</protein>
<feature type="non-terminal residue" evidence="6">
    <location>
        <position position="305"/>
    </location>
</feature>
<evidence type="ECO:0000313" key="7">
    <source>
        <dbReference type="Proteomes" id="UP000696573"/>
    </source>
</evidence>
<dbReference type="InterPro" id="IPR007125">
    <property type="entry name" value="H2A/H2B/H3"/>
</dbReference>
<accession>A0A9N9YE00</accession>
<dbReference type="Pfam" id="PF00125">
    <property type="entry name" value="Histone"/>
    <property type="match status" value="2"/>
</dbReference>
<dbReference type="Gene3D" id="1.10.20.10">
    <property type="entry name" value="Histone, subunit A"/>
    <property type="match status" value="2"/>
</dbReference>
<dbReference type="PANTHER" id="PTHR11426">
    <property type="entry name" value="HISTONE H3"/>
    <property type="match status" value="1"/>
</dbReference>
<dbReference type="GO" id="GO:0000786">
    <property type="term" value="C:nucleosome"/>
    <property type="evidence" value="ECO:0007669"/>
    <property type="project" value="UniProtKB-KW"/>
</dbReference>
<dbReference type="AlphaFoldDB" id="A0A9N9YE00"/>
<comment type="subcellular location">
    <subcellularLocation>
        <location evidence="1">Chromosome</location>
    </subcellularLocation>
</comment>
<gene>
    <name evidence="6" type="ORF">CRHIZ90672A_00018222</name>
</gene>
<dbReference type="SUPFAM" id="SSF47113">
    <property type="entry name" value="Histone-fold"/>
    <property type="match status" value="2"/>
</dbReference>